<dbReference type="InterPro" id="IPR051222">
    <property type="entry name" value="PPR/CCM1_RNA-binding"/>
</dbReference>
<proteinExistence type="predicted"/>
<reference evidence="5 6" key="1">
    <citation type="journal article" date="2020" name="G3 (Bethesda)">
        <title>Improved Reference Genome for Cyclotella cryptica CCMP332, a Model for Cell Wall Morphogenesis, Salinity Adaptation, and Lipid Production in Diatoms (Bacillariophyta).</title>
        <authorList>
            <person name="Roberts W.R."/>
            <person name="Downey K.M."/>
            <person name="Ruck E.C."/>
            <person name="Traller J.C."/>
            <person name="Alverson A.J."/>
        </authorList>
    </citation>
    <scope>NUCLEOTIDE SEQUENCE [LARGE SCALE GENOMIC DNA]</scope>
    <source>
        <strain evidence="5 6">CCMP332</strain>
    </source>
</reference>
<protein>
    <recommendedName>
        <fullName evidence="7">Pentatricopeptide repeat-containing protein</fullName>
    </recommendedName>
</protein>
<feature type="region of interest" description="Disordered" evidence="3">
    <location>
        <begin position="51"/>
        <end position="76"/>
    </location>
</feature>
<feature type="repeat" description="PPR" evidence="2">
    <location>
        <begin position="501"/>
        <end position="535"/>
    </location>
</feature>
<evidence type="ECO:0000256" key="1">
    <source>
        <dbReference type="ARBA" id="ARBA00022737"/>
    </source>
</evidence>
<evidence type="ECO:0000256" key="3">
    <source>
        <dbReference type="SAM" id="MobiDB-lite"/>
    </source>
</evidence>
<dbReference type="InterPro" id="IPR011990">
    <property type="entry name" value="TPR-like_helical_dom_sf"/>
</dbReference>
<dbReference type="PROSITE" id="PS51375">
    <property type="entry name" value="PPR"/>
    <property type="match status" value="3"/>
</dbReference>
<evidence type="ECO:0008006" key="7">
    <source>
        <dbReference type="Google" id="ProtNLM"/>
    </source>
</evidence>
<keyword evidence="4" id="KW-0732">Signal</keyword>
<evidence type="ECO:0000313" key="5">
    <source>
        <dbReference type="EMBL" id="KAL3793109.1"/>
    </source>
</evidence>
<feature type="repeat" description="PPR" evidence="2">
    <location>
        <begin position="466"/>
        <end position="500"/>
    </location>
</feature>
<dbReference type="NCBIfam" id="TIGR00756">
    <property type="entry name" value="PPR"/>
    <property type="match status" value="3"/>
</dbReference>
<feature type="signal peptide" evidence="4">
    <location>
        <begin position="1"/>
        <end position="16"/>
    </location>
</feature>
<dbReference type="Pfam" id="PF13812">
    <property type="entry name" value="PPR_3"/>
    <property type="match status" value="1"/>
</dbReference>
<dbReference type="Proteomes" id="UP001516023">
    <property type="component" value="Unassembled WGS sequence"/>
</dbReference>
<gene>
    <name evidence="5" type="ORF">HJC23_005611</name>
</gene>
<comment type="caution">
    <text evidence="5">The sequence shown here is derived from an EMBL/GenBank/DDBJ whole genome shotgun (WGS) entry which is preliminary data.</text>
</comment>
<keyword evidence="6" id="KW-1185">Reference proteome</keyword>
<dbReference type="EMBL" id="JABMIG020000094">
    <property type="protein sequence ID" value="KAL3793109.1"/>
    <property type="molecule type" value="Genomic_DNA"/>
</dbReference>
<keyword evidence="1" id="KW-0677">Repeat</keyword>
<dbReference type="Pfam" id="PF13041">
    <property type="entry name" value="PPR_2"/>
    <property type="match status" value="2"/>
</dbReference>
<dbReference type="PANTHER" id="PTHR47942:SF63">
    <property type="entry name" value="PENTATRICOPEPTIDE REPEAT-CONTAINING PROTEIN"/>
    <property type="match status" value="1"/>
</dbReference>
<dbReference type="Pfam" id="PF01535">
    <property type="entry name" value="PPR"/>
    <property type="match status" value="4"/>
</dbReference>
<feature type="repeat" description="PPR" evidence="2">
    <location>
        <begin position="628"/>
        <end position="662"/>
    </location>
</feature>
<evidence type="ECO:0000313" key="6">
    <source>
        <dbReference type="Proteomes" id="UP001516023"/>
    </source>
</evidence>
<dbReference type="Gene3D" id="1.25.40.10">
    <property type="entry name" value="Tetratricopeptide repeat domain"/>
    <property type="match status" value="4"/>
</dbReference>
<dbReference type="InterPro" id="IPR002885">
    <property type="entry name" value="PPR_rpt"/>
</dbReference>
<evidence type="ECO:0000256" key="4">
    <source>
        <dbReference type="SAM" id="SignalP"/>
    </source>
</evidence>
<sequence>MTPQYLLLTCLRVALALTVNAHVHSLASFVGCCSSSHRALDRALRPAPRLPGSSLNYSMHSEPNPRRSRKNGIPNEKMNENHEMLQIAKMQEAEVVERVLSNALDEARIKHYTKRSSAPQLFPSVRQCNAAIATFGDAGDFRRALKLFTQMRKSVSIIRRISRSCNWFSSTGISDNTIYGWATETIDGSNYENDTGQNLSIDLVKDAPAPTLVTYSTLMSRAVSVGKPRVAIRLWNLMKNQPNFYTNVISRKQRQGRISDPSVFLDPNELHKLEVEDSAIVPDVIFCNTLMNAYAKLGDHKMARFILNSMLGSPKAGNIVLHEIPQVDPTVVTFNTLADACKEAGDLAAGLEVLELMSSHAQRTGDKTIAPDARTYTILISTVARKTKQHQETRDIRSGGERDPDKAFDLLNEMISKGVHPNGITFCALIDVCSRCRRYDLALNGLRIMLSRKKVESNKPRQLFNEVGAWTAAINACGKAGRIDTAMRLFETMQRFSVKPNAVTCASLTDSLVKAGKITETLEVLQYMKNEGLSPGEVMYTSLMSSLLGIAKRENDNILTSGGLKVKVIDKLVSADRQLATNGLNTTNSIVLYTELMRSMVRDSNGEDVLLKIFLVFQEMKAAGVSPDLPCYNALLRACSFAGDADKAQDVLRRIDEDGLEPNDASWREALKAAAKEGRSDVADTIWNTAVSRKKGTYDVGFVPRVSDVDLLISTYWQEAQQTTNHTRRAVFHRKIVDLFEGVQMRSVERGLCHVPVEELEQNQVLILTVLRAAVSFVLLPRKGDQGNRRDNVYNFDDDRIRAKELACKIAGLNVLQGKLLSTVDGKTKKALGIARDWMLAY</sequence>
<accession>A0ABD3PZS2</accession>
<evidence type="ECO:0000256" key="2">
    <source>
        <dbReference type="PROSITE-ProRule" id="PRU00708"/>
    </source>
</evidence>
<organism evidence="5 6">
    <name type="scientific">Cyclotella cryptica</name>
    <dbReference type="NCBI Taxonomy" id="29204"/>
    <lineage>
        <taxon>Eukaryota</taxon>
        <taxon>Sar</taxon>
        <taxon>Stramenopiles</taxon>
        <taxon>Ochrophyta</taxon>
        <taxon>Bacillariophyta</taxon>
        <taxon>Coscinodiscophyceae</taxon>
        <taxon>Thalassiosirophycidae</taxon>
        <taxon>Stephanodiscales</taxon>
        <taxon>Stephanodiscaceae</taxon>
        <taxon>Cyclotella</taxon>
    </lineage>
</organism>
<name>A0ABD3PZS2_9STRA</name>
<dbReference type="PANTHER" id="PTHR47942">
    <property type="entry name" value="TETRATRICOPEPTIDE REPEAT (TPR)-LIKE SUPERFAMILY PROTEIN-RELATED"/>
    <property type="match status" value="1"/>
</dbReference>
<feature type="chain" id="PRO_5044870151" description="Pentatricopeptide repeat-containing protein" evidence="4">
    <location>
        <begin position="17"/>
        <end position="842"/>
    </location>
</feature>
<dbReference type="AlphaFoldDB" id="A0ABD3PZS2"/>